<keyword evidence="4" id="KW-1185">Reference proteome</keyword>
<proteinExistence type="predicted"/>
<protein>
    <recommendedName>
        <fullName evidence="2">SET domain-containing protein</fullName>
    </recommendedName>
</protein>
<evidence type="ECO:0000313" key="4">
    <source>
        <dbReference type="Proteomes" id="UP001244011"/>
    </source>
</evidence>
<dbReference type="InterPro" id="IPR046341">
    <property type="entry name" value="SET_dom_sf"/>
</dbReference>
<evidence type="ECO:0000313" key="3">
    <source>
        <dbReference type="EMBL" id="KAK1763728.1"/>
    </source>
</evidence>
<dbReference type="RefSeq" id="XP_060279941.1">
    <property type="nucleotide sequence ID" value="XM_060424901.1"/>
</dbReference>
<feature type="chain" id="PRO_5042494479" description="SET domain-containing protein" evidence="1">
    <location>
        <begin position="27"/>
        <end position="445"/>
    </location>
</feature>
<name>A0AAJ0BUP9_9PEZI</name>
<evidence type="ECO:0000256" key="1">
    <source>
        <dbReference type="SAM" id="SignalP"/>
    </source>
</evidence>
<dbReference type="InterPro" id="IPR053185">
    <property type="entry name" value="SET_domain_protein"/>
</dbReference>
<accession>A0AAJ0BUP9</accession>
<sequence length="445" mass="48575">MARATRPSYLAIAATICTLLTHGALSKTTGDPIQVQPPAGQGDGLAYDTTIAGLDAFASNLTAGIEFAQAAGGGWYDPKLCSGGYCVYGNRQAANGRGVAVVTTGTNMQRIKRMEPIMGRRENNGPTAAGDPGFEERDVPGRGVVLVANRTLRRGDTLMAWTPVLFVHKSLYKDLSEDEQGRLLAAAVHLLPDATRDRFKRMMLTANAGGGKRDLREVVKRLSFETNMAYRFAPSDMDNEKHYVTYPEVVSLAHDCRGNVAYYIDGAHTHHSTVARKVAPGEELTMSYVDPFMPRAQRQEWVDKWKKTGCSCAHCTAGGDLGALARSDERLAEIQSIEAVLKEPDSKGVTTDMLARLVELYKEERLEPRMSDMYELVAINYNNLGYAKRATKYALLAAQAGAVERGADANDIVAMRILAKDPEGHYSWRTRVPKSKGKGNKVAGK</sequence>
<feature type="domain" description="SET" evidence="2">
    <location>
        <begin position="143"/>
        <end position="288"/>
    </location>
</feature>
<dbReference type="Proteomes" id="UP001244011">
    <property type="component" value="Unassembled WGS sequence"/>
</dbReference>
<dbReference type="Pfam" id="PF00856">
    <property type="entry name" value="SET"/>
    <property type="match status" value="1"/>
</dbReference>
<reference evidence="3" key="1">
    <citation type="submission" date="2023-06" db="EMBL/GenBank/DDBJ databases">
        <title>Genome-scale phylogeny and comparative genomics of the fungal order Sordariales.</title>
        <authorList>
            <consortium name="Lawrence Berkeley National Laboratory"/>
            <person name="Hensen N."/>
            <person name="Bonometti L."/>
            <person name="Westerberg I."/>
            <person name="Brannstrom I.O."/>
            <person name="Guillou S."/>
            <person name="Cros-Aarteil S."/>
            <person name="Calhoun S."/>
            <person name="Haridas S."/>
            <person name="Kuo A."/>
            <person name="Mondo S."/>
            <person name="Pangilinan J."/>
            <person name="Riley R."/>
            <person name="Labutti K."/>
            <person name="Andreopoulos B."/>
            <person name="Lipzen A."/>
            <person name="Chen C."/>
            <person name="Yanf M."/>
            <person name="Daum C."/>
            <person name="Ng V."/>
            <person name="Clum A."/>
            <person name="Steindorff A."/>
            <person name="Ohm R."/>
            <person name="Martin F."/>
            <person name="Silar P."/>
            <person name="Natvig D."/>
            <person name="Lalanne C."/>
            <person name="Gautier V."/>
            <person name="Ament-Velasquez S.L."/>
            <person name="Kruys A."/>
            <person name="Hutchinson M.I."/>
            <person name="Powell A.J."/>
            <person name="Barry K."/>
            <person name="Miller A.N."/>
            <person name="Grigoriev I.V."/>
            <person name="Debuchy R."/>
            <person name="Gladieux P."/>
            <person name="Thoren M.H."/>
            <person name="Johannesson H."/>
        </authorList>
    </citation>
    <scope>NUCLEOTIDE SEQUENCE</scope>
    <source>
        <strain evidence="3">8032-3</strain>
    </source>
</reference>
<comment type="caution">
    <text evidence="3">The sequence shown here is derived from an EMBL/GenBank/DDBJ whole genome shotgun (WGS) entry which is preliminary data.</text>
</comment>
<feature type="signal peptide" evidence="1">
    <location>
        <begin position="1"/>
        <end position="26"/>
    </location>
</feature>
<dbReference type="GeneID" id="85308088"/>
<dbReference type="PANTHER" id="PTHR47332">
    <property type="entry name" value="SET DOMAIN-CONTAINING PROTEIN 5"/>
    <property type="match status" value="1"/>
</dbReference>
<evidence type="ECO:0000259" key="2">
    <source>
        <dbReference type="Pfam" id="PF00856"/>
    </source>
</evidence>
<dbReference type="CDD" id="cd20071">
    <property type="entry name" value="SET_SMYD"/>
    <property type="match status" value="1"/>
</dbReference>
<dbReference type="AlphaFoldDB" id="A0AAJ0BUP9"/>
<dbReference type="PANTHER" id="PTHR47332:SF6">
    <property type="entry name" value="SET DOMAIN-CONTAINING PROTEIN"/>
    <property type="match status" value="1"/>
</dbReference>
<keyword evidence="1" id="KW-0732">Signal</keyword>
<gene>
    <name evidence="3" type="ORF">QBC33DRAFT_458779</name>
</gene>
<dbReference type="SUPFAM" id="SSF82199">
    <property type="entry name" value="SET domain"/>
    <property type="match status" value="1"/>
</dbReference>
<dbReference type="InterPro" id="IPR001214">
    <property type="entry name" value="SET_dom"/>
</dbReference>
<organism evidence="3 4">
    <name type="scientific">Phialemonium atrogriseum</name>
    <dbReference type="NCBI Taxonomy" id="1093897"/>
    <lineage>
        <taxon>Eukaryota</taxon>
        <taxon>Fungi</taxon>
        <taxon>Dikarya</taxon>
        <taxon>Ascomycota</taxon>
        <taxon>Pezizomycotina</taxon>
        <taxon>Sordariomycetes</taxon>
        <taxon>Sordariomycetidae</taxon>
        <taxon>Cephalothecales</taxon>
        <taxon>Cephalothecaceae</taxon>
        <taxon>Phialemonium</taxon>
    </lineage>
</organism>
<dbReference type="Gene3D" id="2.170.270.10">
    <property type="entry name" value="SET domain"/>
    <property type="match status" value="1"/>
</dbReference>
<dbReference type="EMBL" id="MU839025">
    <property type="protein sequence ID" value="KAK1763728.1"/>
    <property type="molecule type" value="Genomic_DNA"/>
</dbReference>